<sequence length="144" mass="17495">MNNEVLMRESGFKKTNVIFIVLMSFITFGVYICYWFLSRKDSFTKLQAKDWIPYKWWIFFLVFTTISFLYSFMGSLVFTDYGLAILDSYDVIITFYFLGCLYYSVFRAREMIENHLNESIFKPWLLVIFHIWYLQYKLNKLGEK</sequence>
<keyword evidence="1" id="KW-1133">Transmembrane helix</keyword>
<evidence type="ECO:0000256" key="1">
    <source>
        <dbReference type="SAM" id="Phobius"/>
    </source>
</evidence>
<feature type="transmembrane region" description="Helical" evidence="1">
    <location>
        <begin position="120"/>
        <end position="136"/>
    </location>
</feature>
<reference evidence="2 3" key="1">
    <citation type="journal article" date="2012" name="Appl. Environ. Microbiol.">
        <title>Genome Sequence of Thermotolerant Bacillus methanolicus: Features and Regulation Related to Methylotrophy and Production of L-Lysine and L-Glutamate from Methanol.</title>
        <authorList>
            <person name="Heggeset T.M."/>
            <person name="Krog A."/>
            <person name="Balzer S."/>
            <person name="Wentzel A."/>
            <person name="Ellingsen T.E."/>
            <person name="Brautaset T."/>
        </authorList>
    </citation>
    <scope>NUCLEOTIDE SEQUENCE [LARGE SCALE GENOMIC DNA]</scope>
    <source>
        <strain evidence="2 3">PB1</strain>
    </source>
</reference>
<feature type="transmembrane region" description="Helical" evidence="1">
    <location>
        <begin position="17"/>
        <end position="37"/>
    </location>
</feature>
<keyword evidence="1" id="KW-0472">Membrane</keyword>
<evidence type="ECO:0000313" key="3">
    <source>
        <dbReference type="Proteomes" id="UP000010523"/>
    </source>
</evidence>
<protein>
    <recommendedName>
        <fullName evidence="4">DUF4234 domain-containing protein</fullName>
    </recommendedName>
</protein>
<evidence type="ECO:0008006" key="4">
    <source>
        <dbReference type="Google" id="ProtNLM"/>
    </source>
</evidence>
<dbReference type="PATRIC" id="fig|997296.3.peg.1225"/>
<dbReference type="Proteomes" id="UP000010523">
    <property type="component" value="Unassembled WGS sequence"/>
</dbReference>
<name>I3E019_BACMT</name>
<dbReference type="EMBL" id="AFEU01000002">
    <property type="protein sequence ID" value="EIJ79840.1"/>
    <property type="molecule type" value="Genomic_DNA"/>
</dbReference>
<dbReference type="eggNOG" id="ENOG5032ZND">
    <property type="taxonomic scope" value="Bacteria"/>
</dbReference>
<proteinExistence type="predicted"/>
<organism evidence="2 3">
    <name type="scientific">Bacillus methanolicus PB1</name>
    <dbReference type="NCBI Taxonomy" id="997296"/>
    <lineage>
        <taxon>Bacteria</taxon>
        <taxon>Bacillati</taxon>
        <taxon>Bacillota</taxon>
        <taxon>Bacilli</taxon>
        <taxon>Bacillales</taxon>
        <taxon>Bacillaceae</taxon>
        <taxon>Bacillus</taxon>
    </lineage>
</organism>
<accession>I3E019</accession>
<dbReference type="AlphaFoldDB" id="I3E019"/>
<feature type="transmembrane region" description="Helical" evidence="1">
    <location>
        <begin position="91"/>
        <end position="108"/>
    </location>
</feature>
<dbReference type="STRING" id="997296.PB1_05727"/>
<keyword evidence="3" id="KW-1185">Reference proteome</keyword>
<comment type="caution">
    <text evidence="2">The sequence shown here is derived from an EMBL/GenBank/DDBJ whole genome shotgun (WGS) entry which is preliminary data.</text>
</comment>
<gene>
    <name evidence="2" type="ORF">PB1_05727</name>
</gene>
<dbReference type="RefSeq" id="WP_003351229.1">
    <property type="nucleotide sequence ID" value="NZ_AFEU01000002.1"/>
</dbReference>
<dbReference type="OrthoDB" id="2735221at2"/>
<feature type="transmembrane region" description="Helical" evidence="1">
    <location>
        <begin position="57"/>
        <end position="79"/>
    </location>
</feature>
<evidence type="ECO:0000313" key="2">
    <source>
        <dbReference type="EMBL" id="EIJ79840.1"/>
    </source>
</evidence>
<keyword evidence="1" id="KW-0812">Transmembrane</keyword>